<dbReference type="GO" id="GO:0004519">
    <property type="term" value="F:endonuclease activity"/>
    <property type="evidence" value="ECO:0007669"/>
    <property type="project" value="UniProtKB-KW"/>
</dbReference>
<dbReference type="CDD" id="cd09084">
    <property type="entry name" value="EEP-2"/>
    <property type="match status" value="1"/>
</dbReference>
<evidence type="ECO:0000256" key="1">
    <source>
        <dbReference type="SAM" id="Phobius"/>
    </source>
</evidence>
<keyword evidence="4" id="KW-1185">Reference proteome</keyword>
<keyword evidence="1" id="KW-1133">Transmembrane helix</keyword>
<proteinExistence type="predicted"/>
<keyword evidence="1" id="KW-0472">Membrane</keyword>
<dbReference type="Pfam" id="PF03372">
    <property type="entry name" value="Exo_endo_phos"/>
    <property type="match status" value="1"/>
</dbReference>
<dbReference type="PANTHER" id="PTHR14859">
    <property type="entry name" value="CALCOFLUOR WHITE HYPERSENSITIVE PROTEIN PRECURSOR"/>
    <property type="match status" value="1"/>
</dbReference>
<organism evidence="3 4">
    <name type="scientific">Winogradskyella marincola</name>
    <dbReference type="NCBI Taxonomy" id="3037795"/>
    <lineage>
        <taxon>Bacteria</taxon>
        <taxon>Pseudomonadati</taxon>
        <taxon>Bacteroidota</taxon>
        <taxon>Flavobacteriia</taxon>
        <taxon>Flavobacteriales</taxon>
        <taxon>Flavobacteriaceae</taxon>
        <taxon>Winogradskyella</taxon>
    </lineage>
</organism>
<dbReference type="InterPro" id="IPR036691">
    <property type="entry name" value="Endo/exonu/phosph_ase_sf"/>
</dbReference>
<evidence type="ECO:0000259" key="2">
    <source>
        <dbReference type="Pfam" id="PF03372"/>
    </source>
</evidence>
<dbReference type="InterPro" id="IPR051916">
    <property type="entry name" value="GPI-anchor_lipid_remodeler"/>
</dbReference>
<accession>A0ABT6G2L7</accession>
<sequence length="343" mass="39521">MKKLKFFSKLVFIANSLAAFLLLISYLLPYVPPKSFAILSVLSLGVPLLISINIVFFVYWLLQVKKQMLLSLVVLLLGWNYLGSLYKFSSSKKVDEPNNLSIMSFNVRLFNKYNWKPNKTTKEDIIDFIHRESPDVLCIQEYSRGKPIKLNGYDDFNGRYVKNVKGGHAIFSKLPIINSGSLEFEDTNNNAVFVDVVKGNDTIRVYNVHLQSAKINTQIDYINSQYSREVFLKRVKWAFQKQQSQVEKFLEHKSKCSYKTIVAGDFNNTAFSYSYKKILGDDLVDTFEKAGNGFGKSFDIKFFPLRIDFILADKRFKVNGFKTYNDISLSDHYPIKATLNLNK</sequence>
<dbReference type="EMBL" id="JARSBN010000005">
    <property type="protein sequence ID" value="MDG4716290.1"/>
    <property type="molecule type" value="Genomic_DNA"/>
</dbReference>
<reference evidence="3 4" key="1">
    <citation type="submission" date="2023-03" db="EMBL/GenBank/DDBJ databases">
        <title>Strain YYF002 represents a novel species in the genus Winogradskyella isolated from seawater.</title>
        <authorList>
            <person name="Fu Z.-Y."/>
        </authorList>
    </citation>
    <scope>NUCLEOTIDE SEQUENCE [LARGE SCALE GENOMIC DNA]</scope>
    <source>
        <strain evidence="3 4">YYF002</strain>
    </source>
</reference>
<keyword evidence="3" id="KW-0378">Hydrolase</keyword>
<keyword evidence="3" id="KW-0540">Nuclease</keyword>
<comment type="caution">
    <text evidence="3">The sequence shown here is derived from an EMBL/GenBank/DDBJ whole genome shotgun (WGS) entry which is preliminary data.</text>
</comment>
<protein>
    <submittedName>
        <fullName evidence="3">Endonuclease/exonuclease/phosphatase family protein</fullName>
    </submittedName>
</protein>
<name>A0ABT6G2L7_9FLAO</name>
<keyword evidence="3" id="KW-0255">Endonuclease</keyword>
<dbReference type="SUPFAM" id="SSF56219">
    <property type="entry name" value="DNase I-like"/>
    <property type="match status" value="1"/>
</dbReference>
<dbReference type="InterPro" id="IPR005135">
    <property type="entry name" value="Endo/exonuclease/phosphatase"/>
</dbReference>
<evidence type="ECO:0000313" key="4">
    <source>
        <dbReference type="Proteomes" id="UP001529085"/>
    </source>
</evidence>
<feature type="domain" description="Endonuclease/exonuclease/phosphatase" evidence="2">
    <location>
        <begin position="103"/>
        <end position="332"/>
    </location>
</feature>
<feature type="transmembrane region" description="Helical" evidence="1">
    <location>
        <begin position="37"/>
        <end position="62"/>
    </location>
</feature>
<dbReference type="RefSeq" id="WP_278005739.1">
    <property type="nucleotide sequence ID" value="NZ_JARSBN010000005.1"/>
</dbReference>
<evidence type="ECO:0000313" key="3">
    <source>
        <dbReference type="EMBL" id="MDG4716290.1"/>
    </source>
</evidence>
<gene>
    <name evidence="3" type="ORF">P7122_10425</name>
</gene>
<feature type="transmembrane region" description="Helical" evidence="1">
    <location>
        <begin position="69"/>
        <end position="88"/>
    </location>
</feature>
<dbReference type="PANTHER" id="PTHR14859:SF15">
    <property type="entry name" value="ENDONUCLEASE_EXONUCLEASE_PHOSPHATASE DOMAIN-CONTAINING PROTEIN"/>
    <property type="match status" value="1"/>
</dbReference>
<dbReference type="Proteomes" id="UP001529085">
    <property type="component" value="Unassembled WGS sequence"/>
</dbReference>
<feature type="transmembrane region" description="Helical" evidence="1">
    <location>
        <begin position="12"/>
        <end position="31"/>
    </location>
</feature>
<keyword evidence="1" id="KW-0812">Transmembrane</keyword>
<dbReference type="Gene3D" id="3.60.10.10">
    <property type="entry name" value="Endonuclease/exonuclease/phosphatase"/>
    <property type="match status" value="1"/>
</dbReference>